<organism evidence="1 2">
    <name type="scientific">Leminorella richardii</name>
    <dbReference type="NCBI Taxonomy" id="158841"/>
    <lineage>
        <taxon>Bacteria</taxon>
        <taxon>Pseudomonadati</taxon>
        <taxon>Pseudomonadota</taxon>
        <taxon>Gammaproteobacteria</taxon>
        <taxon>Enterobacterales</taxon>
        <taxon>Budviciaceae</taxon>
        <taxon>Leminorella</taxon>
    </lineage>
</organism>
<dbReference type="EMBL" id="LS483470">
    <property type="protein sequence ID" value="SQI43516.1"/>
    <property type="molecule type" value="Genomic_DNA"/>
</dbReference>
<reference evidence="1 2" key="1">
    <citation type="submission" date="2018-06" db="EMBL/GenBank/DDBJ databases">
        <authorList>
            <consortium name="Pathogen Informatics"/>
            <person name="Doyle S."/>
        </authorList>
    </citation>
    <scope>NUCLEOTIDE SEQUENCE [LARGE SCALE GENOMIC DNA]</scope>
    <source>
        <strain evidence="1 2">NCTC12151</strain>
    </source>
</reference>
<keyword evidence="2" id="KW-1185">Reference proteome</keyword>
<dbReference type="AlphaFoldDB" id="A0A2X4UUH0"/>
<dbReference type="RefSeq" id="WP_415270874.1">
    <property type="nucleotide sequence ID" value="NZ_LR698987.1"/>
</dbReference>
<gene>
    <name evidence="1" type="ORF">NCTC12151_03112</name>
</gene>
<dbReference type="Proteomes" id="UP000249005">
    <property type="component" value="Chromosome 1"/>
</dbReference>
<protein>
    <submittedName>
        <fullName evidence="1">Transposase and inactivated derivatives</fullName>
    </submittedName>
</protein>
<accession>A0A2X4UUH0</accession>
<sequence length="62" mass="7085">MFNKKILCRHCGSCEGIIKHGSGKSGYQRYRCLSCRRTFQAKYIYKISSIKEKKGVTTAAYS</sequence>
<evidence type="ECO:0000313" key="2">
    <source>
        <dbReference type="Proteomes" id="UP000249005"/>
    </source>
</evidence>
<proteinExistence type="predicted"/>
<dbReference type="KEGG" id="lri:NCTC12151_03112"/>
<name>A0A2X4UUH0_9GAMM</name>
<evidence type="ECO:0000313" key="1">
    <source>
        <dbReference type="EMBL" id="SQI43516.1"/>
    </source>
</evidence>